<evidence type="ECO:0000313" key="2">
    <source>
        <dbReference type="Proteomes" id="UP000185663"/>
    </source>
</evidence>
<proteinExistence type="predicted"/>
<dbReference type="PANTHER" id="PTHR40037">
    <property type="entry name" value="PHOSPHOESTERASE YJCG-RELATED"/>
    <property type="match status" value="1"/>
</dbReference>
<dbReference type="PANTHER" id="PTHR40037:SF1">
    <property type="entry name" value="PHOSPHOESTERASE SAOUHSC_00951-RELATED"/>
    <property type="match status" value="1"/>
</dbReference>
<dbReference type="STRING" id="545619.SAMN04489860_2237"/>
<dbReference type="Pfam" id="PF13563">
    <property type="entry name" value="2_5_RNA_ligase2"/>
    <property type="match status" value="1"/>
</dbReference>
<keyword evidence="2" id="KW-1185">Reference proteome</keyword>
<dbReference type="GO" id="GO:0016874">
    <property type="term" value="F:ligase activity"/>
    <property type="evidence" value="ECO:0007669"/>
    <property type="project" value="UniProtKB-KW"/>
</dbReference>
<dbReference type="InterPro" id="IPR050580">
    <property type="entry name" value="2H_phosphoesterase_YjcG-like"/>
</dbReference>
<organism evidence="1 2">
    <name type="scientific">Paraoerskovia marina</name>
    <dbReference type="NCBI Taxonomy" id="545619"/>
    <lineage>
        <taxon>Bacteria</taxon>
        <taxon>Bacillati</taxon>
        <taxon>Actinomycetota</taxon>
        <taxon>Actinomycetes</taxon>
        <taxon>Micrococcales</taxon>
        <taxon>Cellulomonadaceae</taxon>
        <taxon>Paraoerskovia</taxon>
    </lineage>
</organism>
<dbReference type="Proteomes" id="UP000185663">
    <property type="component" value="Chromosome I"/>
</dbReference>
<name>A0A1H1UMJ4_9CELL</name>
<sequence>MNIPERGPGQRRIGVAVEVPAPYGAQLQEARARFGDAYADAIPPHVTLLGPTVVDEVDVDHVHTHLADVAAQHTPFRLHLRGSATFRPVSPVVFVQVVEGIVECEALESHVRSGLLHQELRFNYHPHVTVAHDLDDAALDQAFDEMAGFDATFDVAEIVLYLHGDDSVWRPTRRFSLTGEVRTG</sequence>
<dbReference type="EMBL" id="LT629776">
    <property type="protein sequence ID" value="SDS73540.1"/>
    <property type="molecule type" value="Genomic_DNA"/>
</dbReference>
<dbReference type="RefSeq" id="WP_083372539.1">
    <property type="nucleotide sequence ID" value="NZ_LT629776.1"/>
</dbReference>
<dbReference type="SUPFAM" id="SSF55144">
    <property type="entry name" value="LigT-like"/>
    <property type="match status" value="1"/>
</dbReference>
<gene>
    <name evidence="1" type="ORF">SAMN04489860_2237</name>
</gene>
<dbReference type="Gene3D" id="3.90.1140.10">
    <property type="entry name" value="Cyclic phosphodiesterase"/>
    <property type="match status" value="1"/>
</dbReference>
<reference evidence="1 2" key="1">
    <citation type="submission" date="2016-10" db="EMBL/GenBank/DDBJ databases">
        <authorList>
            <person name="de Groot N.N."/>
        </authorList>
    </citation>
    <scope>NUCLEOTIDE SEQUENCE [LARGE SCALE GENOMIC DNA]</scope>
    <source>
        <strain evidence="1 2">DSM 22126</strain>
    </source>
</reference>
<protein>
    <submittedName>
        <fullName evidence="1">2'-5' RNA ligase</fullName>
    </submittedName>
</protein>
<dbReference type="AlphaFoldDB" id="A0A1H1UMJ4"/>
<dbReference type="InterPro" id="IPR009097">
    <property type="entry name" value="Cyclic_Pdiesterase"/>
</dbReference>
<dbReference type="eggNOG" id="COG1514">
    <property type="taxonomic scope" value="Bacteria"/>
</dbReference>
<keyword evidence="1" id="KW-0436">Ligase</keyword>
<accession>A0A1H1UMJ4</accession>
<evidence type="ECO:0000313" key="1">
    <source>
        <dbReference type="EMBL" id="SDS73540.1"/>
    </source>
</evidence>
<dbReference type="OrthoDB" id="358773at2"/>